<proteinExistence type="predicted"/>
<dbReference type="AlphaFoldDB" id="A0A0E0E2L0"/>
<dbReference type="STRING" id="40149.A0A0E0E2L0"/>
<dbReference type="PANTHER" id="PTHR31973">
    <property type="entry name" value="POLYPROTEIN, PUTATIVE-RELATED"/>
    <property type="match status" value="1"/>
</dbReference>
<feature type="compositionally biased region" description="Basic residues" evidence="5">
    <location>
        <begin position="695"/>
        <end position="708"/>
    </location>
</feature>
<dbReference type="Proteomes" id="UP000008021">
    <property type="component" value="Chromosome 6"/>
</dbReference>
<evidence type="ECO:0000313" key="7">
    <source>
        <dbReference type="EnsemblPlants" id="OMERI06G18140.1"/>
    </source>
</evidence>
<keyword evidence="2 4" id="KW-0863">Zinc-finger</keyword>
<feature type="domain" description="SWIM-type" evidence="6">
    <location>
        <begin position="492"/>
        <end position="524"/>
    </location>
</feature>
<evidence type="ECO:0000256" key="2">
    <source>
        <dbReference type="ARBA" id="ARBA00022771"/>
    </source>
</evidence>
<evidence type="ECO:0000256" key="4">
    <source>
        <dbReference type="PROSITE-ProRule" id="PRU00325"/>
    </source>
</evidence>
<dbReference type="Pfam" id="PF03108">
    <property type="entry name" value="DBD_Tnp_Mut"/>
    <property type="match status" value="1"/>
</dbReference>
<evidence type="ECO:0000259" key="6">
    <source>
        <dbReference type="PROSITE" id="PS50966"/>
    </source>
</evidence>
<organism evidence="7">
    <name type="scientific">Oryza meridionalis</name>
    <dbReference type="NCBI Taxonomy" id="40149"/>
    <lineage>
        <taxon>Eukaryota</taxon>
        <taxon>Viridiplantae</taxon>
        <taxon>Streptophyta</taxon>
        <taxon>Embryophyta</taxon>
        <taxon>Tracheophyta</taxon>
        <taxon>Spermatophyta</taxon>
        <taxon>Magnoliopsida</taxon>
        <taxon>Liliopsida</taxon>
        <taxon>Poales</taxon>
        <taxon>Poaceae</taxon>
        <taxon>BOP clade</taxon>
        <taxon>Oryzoideae</taxon>
        <taxon>Oryzeae</taxon>
        <taxon>Oryzinae</taxon>
        <taxon>Oryza</taxon>
    </lineage>
</organism>
<name>A0A0E0E2L0_9ORYZ</name>
<dbReference type="SMART" id="SM00575">
    <property type="entry name" value="ZnF_PMZ"/>
    <property type="match status" value="1"/>
</dbReference>
<dbReference type="InterPro" id="IPR007527">
    <property type="entry name" value="Znf_SWIM"/>
</dbReference>
<accession>A0A0E0E2L0</accession>
<keyword evidence="3" id="KW-0862">Zinc</keyword>
<keyword evidence="1" id="KW-0479">Metal-binding</keyword>
<feature type="compositionally biased region" description="Basic residues" evidence="5">
    <location>
        <begin position="625"/>
        <end position="635"/>
    </location>
</feature>
<evidence type="ECO:0000256" key="1">
    <source>
        <dbReference type="ARBA" id="ARBA00022723"/>
    </source>
</evidence>
<dbReference type="PROSITE" id="PS50966">
    <property type="entry name" value="ZF_SWIM"/>
    <property type="match status" value="1"/>
</dbReference>
<dbReference type="Gramene" id="OMERI06G18140.1">
    <property type="protein sequence ID" value="OMERI06G18140.1"/>
    <property type="gene ID" value="OMERI06G18140"/>
</dbReference>
<dbReference type="InterPro" id="IPR004332">
    <property type="entry name" value="Transposase_MuDR"/>
</dbReference>
<dbReference type="Pfam" id="PF04434">
    <property type="entry name" value="SWIM"/>
    <property type="match status" value="1"/>
</dbReference>
<keyword evidence="8" id="KW-1185">Reference proteome</keyword>
<evidence type="ECO:0000313" key="8">
    <source>
        <dbReference type="Proteomes" id="UP000008021"/>
    </source>
</evidence>
<dbReference type="PANTHER" id="PTHR31973:SF195">
    <property type="entry name" value="MUDR FAMILY TRANSPOSASE"/>
    <property type="match status" value="1"/>
</dbReference>
<sequence>MEAPEKGTVQAARSSVVPNEVSSGIDPDAEFRVCVQFSQYTAKLDDGSFVHVPRKYEEWVVDYRECTLESLVKDFVARINWGRCQQVVVCGYDTSTGEETKFTDNMDLVHAFFVRKSQWRLVLFVDVVDKPVELVTSSSVSEINETVMDEVVIARQGDAIDWDSLEIAPIATEQVSQHVIDWDGVEITPIAEVQIGPSIPVMDEDEMYAFVGLRAEDERVEKARLEAEKQSDSTPSPSTGHAQGHLDNEADIAVTDVVPGESHVFYDRNDPPMEVGSSYVSMVEFRSAVWQHTINGQFEMGTESSDKERFRGFCKAEGCPWAIVARLMPDEKSVRKFIKKFHGTVFGNMYLPARSYMPDRYDYYMNKIHEANSDVKPSLETYHKLLWMRSKFSEGIKCDFITNNLAESWNKWIKEKKDLPIAQLADGIRSKTMDLLARRRKIGNKLDGVMLPAVIQQLNTMIRNLGHLRVVQGDRDQAEVTEITPEHDIIRHAVNLTDHTCTCREWQVSGKPCPHALALIISHRNPRMADYLDPFYSVEKYKLAYAGVIQPFPDKSQWPKVNIGFKLLPPLTKKGVGRQRKNRIVVCLEKEQSKPRTKGKWLVQFKRCLGMGHRPTSSKCPLNGTKKKRKSRAKQGRPLGSTSGAAGPSTPKRQKVARSDSTTTSPGPITRRQMVLINAGEQGSSQMATPPRPPRAAKKITPKKGKNK</sequence>
<dbReference type="InterPro" id="IPR006564">
    <property type="entry name" value="Znf_PMZ"/>
</dbReference>
<evidence type="ECO:0000256" key="3">
    <source>
        <dbReference type="ARBA" id="ARBA00022833"/>
    </source>
</evidence>
<feature type="region of interest" description="Disordered" evidence="5">
    <location>
        <begin position="224"/>
        <end position="245"/>
    </location>
</feature>
<feature type="compositionally biased region" description="Polar residues" evidence="5">
    <location>
        <begin position="232"/>
        <end position="241"/>
    </location>
</feature>
<evidence type="ECO:0000256" key="5">
    <source>
        <dbReference type="SAM" id="MobiDB-lite"/>
    </source>
</evidence>
<dbReference type="HOGENOM" id="CLU_338706_0_0_1"/>
<dbReference type="EnsemblPlants" id="OMERI06G18140.1">
    <property type="protein sequence ID" value="OMERI06G18140.1"/>
    <property type="gene ID" value="OMERI06G18140"/>
</dbReference>
<dbReference type="GO" id="GO:0008270">
    <property type="term" value="F:zinc ion binding"/>
    <property type="evidence" value="ECO:0007669"/>
    <property type="project" value="UniProtKB-KW"/>
</dbReference>
<reference evidence="7" key="2">
    <citation type="submission" date="2018-05" db="EMBL/GenBank/DDBJ databases">
        <title>OmerRS3 (Oryza meridionalis Reference Sequence Version 3).</title>
        <authorList>
            <person name="Zhang J."/>
            <person name="Kudrna D."/>
            <person name="Lee S."/>
            <person name="Talag J."/>
            <person name="Welchert J."/>
            <person name="Wing R.A."/>
        </authorList>
    </citation>
    <scope>NUCLEOTIDE SEQUENCE [LARGE SCALE GENOMIC DNA]</scope>
    <source>
        <strain evidence="7">cv. OR44</strain>
    </source>
</reference>
<feature type="region of interest" description="Disordered" evidence="5">
    <location>
        <begin position="613"/>
        <end position="708"/>
    </location>
</feature>
<protein>
    <recommendedName>
        <fullName evidence="6">SWIM-type domain-containing protein</fullName>
    </recommendedName>
</protein>
<reference evidence="7" key="1">
    <citation type="submission" date="2015-04" db="UniProtKB">
        <authorList>
            <consortium name="EnsemblPlants"/>
        </authorList>
    </citation>
    <scope>IDENTIFICATION</scope>
</reference>